<evidence type="ECO:0000313" key="1">
    <source>
        <dbReference type="EMBL" id="GLV61172.1"/>
    </source>
</evidence>
<evidence type="ECO:0000313" key="2">
    <source>
        <dbReference type="Proteomes" id="UP001344906"/>
    </source>
</evidence>
<reference evidence="1 2" key="1">
    <citation type="submission" date="2023-02" db="EMBL/GenBank/DDBJ databases">
        <title>Dictyobacter halimunensis sp. nov., a new member of the class Ktedonobacteria from forest soil in a geothermal area.</title>
        <authorList>
            <person name="Rachmania M.K."/>
            <person name="Ningsih F."/>
            <person name="Sakai Y."/>
            <person name="Yabe S."/>
            <person name="Yokota A."/>
            <person name="Sjamsuridzal W."/>
        </authorList>
    </citation>
    <scope>NUCLEOTIDE SEQUENCE [LARGE SCALE GENOMIC DNA]</scope>
    <source>
        <strain evidence="1 2">S3.2.2.5</strain>
    </source>
</reference>
<name>A0ABQ6G3R0_9CHLR</name>
<dbReference type="EMBL" id="BSRI01000003">
    <property type="protein sequence ID" value="GLV61172.1"/>
    <property type="molecule type" value="Genomic_DNA"/>
</dbReference>
<keyword evidence="2" id="KW-1185">Reference proteome</keyword>
<accession>A0ABQ6G3R0</accession>
<sequence length="83" mass="9160">MNDSEPTPSGLVVIVRDATEQIVTRITSYWDLVGALHTGRCVLTLKFDAVRIEVHHAESSTSNYQGLPLAAISRDDVPVEQIR</sequence>
<proteinExistence type="predicted"/>
<comment type="caution">
    <text evidence="1">The sequence shown here is derived from an EMBL/GenBank/DDBJ whole genome shotgun (WGS) entry which is preliminary data.</text>
</comment>
<protein>
    <submittedName>
        <fullName evidence="1">Uncharacterized protein</fullName>
    </submittedName>
</protein>
<dbReference type="Proteomes" id="UP001344906">
    <property type="component" value="Unassembled WGS sequence"/>
</dbReference>
<dbReference type="RefSeq" id="WP_338258584.1">
    <property type="nucleotide sequence ID" value="NZ_BSRI01000003.1"/>
</dbReference>
<gene>
    <name evidence="1" type="ORF">KDH_79880</name>
</gene>
<organism evidence="1 2">
    <name type="scientific">Dictyobacter halimunensis</name>
    <dbReference type="NCBI Taxonomy" id="3026934"/>
    <lineage>
        <taxon>Bacteria</taxon>
        <taxon>Bacillati</taxon>
        <taxon>Chloroflexota</taxon>
        <taxon>Ktedonobacteria</taxon>
        <taxon>Ktedonobacterales</taxon>
        <taxon>Dictyobacteraceae</taxon>
        <taxon>Dictyobacter</taxon>
    </lineage>
</organism>